<keyword evidence="7 9" id="KW-0862">Zinc</keyword>
<dbReference type="PANTHER" id="PTHR11271">
    <property type="entry name" value="GUANINE DEAMINASE"/>
    <property type="match status" value="1"/>
</dbReference>
<evidence type="ECO:0000256" key="4">
    <source>
        <dbReference type="ARBA" id="ARBA00014514"/>
    </source>
</evidence>
<dbReference type="InterPro" id="IPR011059">
    <property type="entry name" value="Metal-dep_hydrolase_composite"/>
</dbReference>
<reference evidence="11" key="1">
    <citation type="submission" date="2024-06" db="UniProtKB">
        <authorList>
            <consortium name="RefSeq"/>
        </authorList>
    </citation>
    <scope>NUCLEOTIDE SEQUENCE [LARGE SCALE GENOMIC DNA]</scope>
</reference>
<evidence type="ECO:0000256" key="6">
    <source>
        <dbReference type="ARBA" id="ARBA00022801"/>
    </source>
</evidence>
<dbReference type="Proteomes" id="UP000694844">
    <property type="component" value="Chromosome 1"/>
</dbReference>
<comment type="pathway">
    <text evidence="1 9">Purine metabolism; guanine degradation; xanthine from guanine: step 1/1.</text>
</comment>
<evidence type="ECO:0000256" key="9">
    <source>
        <dbReference type="RuleBase" id="RU366009"/>
    </source>
</evidence>
<keyword evidence="11" id="KW-1185">Reference proteome</keyword>
<dbReference type="GeneID" id="111135409"/>
<dbReference type="GO" id="GO:0006147">
    <property type="term" value="P:guanine catabolic process"/>
    <property type="evidence" value="ECO:0007669"/>
    <property type="project" value="UniProtKB-UniRule"/>
</dbReference>
<comment type="cofactor">
    <cofactor evidence="9">
        <name>Zn(2+)</name>
        <dbReference type="ChEBI" id="CHEBI:29105"/>
    </cofactor>
    <text evidence="9">Binds 1 zinc ion per subunit.</text>
</comment>
<evidence type="ECO:0000256" key="3">
    <source>
        <dbReference type="ARBA" id="ARBA00012781"/>
    </source>
</evidence>
<dbReference type="RefSeq" id="XP_022341171.1">
    <property type="nucleotide sequence ID" value="XM_022485463.1"/>
</dbReference>
<dbReference type="UniPathway" id="UPA00603">
    <property type="reaction ID" value="UER00660"/>
</dbReference>
<accession>A0A8B8EMM3</accession>
<evidence type="ECO:0000313" key="12">
    <source>
        <dbReference type="RefSeq" id="XP_022341162.1"/>
    </source>
</evidence>
<dbReference type="SUPFAM" id="SSF51338">
    <property type="entry name" value="Composite domain of metallo-dependent hydrolases"/>
    <property type="match status" value="1"/>
</dbReference>
<dbReference type="GO" id="GO:0005829">
    <property type="term" value="C:cytosol"/>
    <property type="evidence" value="ECO:0007669"/>
    <property type="project" value="TreeGrafter"/>
</dbReference>
<feature type="domain" description="Amidohydrolase-related" evidence="10">
    <location>
        <begin position="63"/>
        <end position="431"/>
    </location>
</feature>
<dbReference type="InterPro" id="IPR051607">
    <property type="entry name" value="Metallo-dep_hydrolases"/>
</dbReference>
<dbReference type="RefSeq" id="XP_022341162.1">
    <property type="nucleotide sequence ID" value="XM_022485454.1"/>
</dbReference>
<dbReference type="Gene3D" id="2.30.40.10">
    <property type="entry name" value="Urease, subunit C, domain 1"/>
    <property type="match status" value="1"/>
</dbReference>
<dbReference type="Pfam" id="PF01979">
    <property type="entry name" value="Amidohydro_1"/>
    <property type="match status" value="1"/>
</dbReference>
<evidence type="ECO:0000313" key="13">
    <source>
        <dbReference type="RefSeq" id="XP_022341171.1"/>
    </source>
</evidence>
<proteinExistence type="inferred from homology"/>
<dbReference type="KEGG" id="cvn:111135409"/>
<organism evidence="11 12">
    <name type="scientific">Crassostrea virginica</name>
    <name type="common">Eastern oyster</name>
    <dbReference type="NCBI Taxonomy" id="6565"/>
    <lineage>
        <taxon>Eukaryota</taxon>
        <taxon>Metazoa</taxon>
        <taxon>Spiralia</taxon>
        <taxon>Lophotrochozoa</taxon>
        <taxon>Mollusca</taxon>
        <taxon>Bivalvia</taxon>
        <taxon>Autobranchia</taxon>
        <taxon>Pteriomorphia</taxon>
        <taxon>Ostreida</taxon>
        <taxon>Ostreoidea</taxon>
        <taxon>Ostreidae</taxon>
        <taxon>Crassostrea</taxon>
    </lineage>
</organism>
<dbReference type="OrthoDB" id="194468at2759"/>
<evidence type="ECO:0000256" key="7">
    <source>
        <dbReference type="ARBA" id="ARBA00022833"/>
    </source>
</evidence>
<evidence type="ECO:0000256" key="1">
    <source>
        <dbReference type="ARBA" id="ARBA00004984"/>
    </source>
</evidence>
<dbReference type="GO" id="GO:0008270">
    <property type="term" value="F:zinc ion binding"/>
    <property type="evidence" value="ECO:0007669"/>
    <property type="project" value="UniProtKB-UniRule"/>
</dbReference>
<dbReference type="PANTHER" id="PTHR11271:SF6">
    <property type="entry name" value="GUANINE DEAMINASE"/>
    <property type="match status" value="1"/>
</dbReference>
<dbReference type="InterPro" id="IPR006680">
    <property type="entry name" value="Amidohydro-rel"/>
</dbReference>
<reference evidence="12 13" key="2">
    <citation type="submission" date="2025-04" db="UniProtKB">
        <authorList>
            <consortium name="RefSeq"/>
        </authorList>
    </citation>
    <scope>IDENTIFICATION</scope>
    <source>
        <tissue evidence="12 13">Whole sample</tissue>
    </source>
</reference>
<dbReference type="NCBIfam" id="TIGR02967">
    <property type="entry name" value="guan_deamin"/>
    <property type="match status" value="1"/>
</dbReference>
<keyword evidence="5 9" id="KW-0479">Metal-binding</keyword>
<keyword evidence="6 9" id="KW-0378">Hydrolase</keyword>
<dbReference type="InterPro" id="IPR032466">
    <property type="entry name" value="Metal_Hydrolase"/>
</dbReference>
<dbReference type="Gene3D" id="3.20.20.140">
    <property type="entry name" value="Metal-dependent hydrolases"/>
    <property type="match status" value="1"/>
</dbReference>
<evidence type="ECO:0000256" key="5">
    <source>
        <dbReference type="ARBA" id="ARBA00022723"/>
    </source>
</evidence>
<protein>
    <recommendedName>
        <fullName evidence="4 9">Guanine deaminase</fullName>
        <shortName evidence="9">Guanase</shortName>
        <ecNumber evidence="3 9">3.5.4.3</ecNumber>
    </recommendedName>
    <alternativeName>
        <fullName evidence="9">Guanine aminohydrolase</fullName>
    </alternativeName>
</protein>
<dbReference type="InterPro" id="IPR014311">
    <property type="entry name" value="Guanine_deaminase"/>
</dbReference>
<dbReference type="FunFam" id="3.20.20.140:FF:000022">
    <property type="entry name" value="Guanine deaminase"/>
    <property type="match status" value="1"/>
</dbReference>
<name>A0A8B8EMM3_CRAVI</name>
<dbReference type="EC" id="3.5.4.3" evidence="3 9"/>
<evidence type="ECO:0000256" key="8">
    <source>
        <dbReference type="ARBA" id="ARBA00051148"/>
    </source>
</evidence>
<evidence type="ECO:0000259" key="10">
    <source>
        <dbReference type="Pfam" id="PF01979"/>
    </source>
</evidence>
<dbReference type="AlphaFoldDB" id="A0A8B8EMM3"/>
<comment type="similarity">
    <text evidence="2 9">Belongs to the metallo-dependent hydrolases superfamily. ATZ/TRZ family.</text>
</comment>
<evidence type="ECO:0000256" key="2">
    <source>
        <dbReference type="ARBA" id="ARBA00006745"/>
    </source>
</evidence>
<dbReference type="GO" id="GO:0008892">
    <property type="term" value="F:guanine deaminase activity"/>
    <property type="evidence" value="ECO:0007669"/>
    <property type="project" value="UniProtKB-UniRule"/>
</dbReference>
<comment type="catalytic activity">
    <reaction evidence="8 9">
        <text>guanine + H2O + H(+) = xanthine + NH4(+)</text>
        <dbReference type="Rhea" id="RHEA:14665"/>
        <dbReference type="ChEBI" id="CHEBI:15377"/>
        <dbReference type="ChEBI" id="CHEBI:15378"/>
        <dbReference type="ChEBI" id="CHEBI:16235"/>
        <dbReference type="ChEBI" id="CHEBI:17712"/>
        <dbReference type="ChEBI" id="CHEBI:28938"/>
        <dbReference type="EC" id="3.5.4.3"/>
    </reaction>
</comment>
<evidence type="ECO:0000313" key="11">
    <source>
        <dbReference type="Proteomes" id="UP000694844"/>
    </source>
</evidence>
<comment type="function">
    <text evidence="9">Catalyzes the hydrolytic deamination of guanine, producing xanthine and ammonia.</text>
</comment>
<dbReference type="SUPFAM" id="SSF51556">
    <property type="entry name" value="Metallo-dependent hydrolases"/>
    <property type="match status" value="1"/>
</dbReference>
<gene>
    <name evidence="12 13" type="primary">LOC111135409</name>
</gene>
<sequence>MAKTQVFCGMLVHATKRDYMKILPNHAIGVKDGKIVFVEDIEAFKKKLNDKEHDVIKLNKNEFLMPGLIDTHIHAPQYPNAGKGLDHGLLDWLNKYTFPTEAKFQELEFAKSAYRKIVRRTLENGTTTASYYGTIHLEACLSLCDIVAEHGQRALVGKVNMNANSPEYYIEESVDKSVSETKKFVDEVLQKKYPRVLPIITPRFAISCSQQLMDALGLLAIEKDLHVQTHISETPDECEIVSKLFPECEDYLDVYDKAGLVRNKTVLGHGIYLSDKERKKIKEKGASISHCPNSNLSIRSGIFNASQCLSEGIKVGLGTDVSGGYSPSMLDAMRTAIHTSNMWTINDRSHKPITHREAFMMATYGGSQALTIDHLVGNFEVGKEFDALLISLDCPGSQVDIFEDDTPEDLVQKFIFLGDNRNIQRVFVNGEDVLQRKTPDVCPPAK</sequence>